<protein>
    <submittedName>
        <fullName evidence="10">Diguanylate cyclase</fullName>
    </submittedName>
</protein>
<dbReference type="Proteomes" id="UP001152651">
    <property type="component" value="Unassembled WGS sequence"/>
</dbReference>
<dbReference type="Pfam" id="PF00990">
    <property type="entry name" value="GGDEF"/>
    <property type="match status" value="1"/>
</dbReference>
<evidence type="ECO:0000256" key="1">
    <source>
        <dbReference type="ARBA" id="ARBA00004651"/>
    </source>
</evidence>
<dbReference type="InterPro" id="IPR043128">
    <property type="entry name" value="Rev_trsase/Diguanyl_cyclase"/>
</dbReference>
<dbReference type="InterPro" id="IPR007895">
    <property type="entry name" value="MASE1"/>
</dbReference>
<evidence type="ECO:0000313" key="11">
    <source>
        <dbReference type="Proteomes" id="UP001152651"/>
    </source>
</evidence>
<dbReference type="PROSITE" id="PS50112">
    <property type="entry name" value="PAS"/>
    <property type="match status" value="2"/>
</dbReference>
<dbReference type="Gene3D" id="3.30.450.20">
    <property type="entry name" value="PAS domain"/>
    <property type="match status" value="3"/>
</dbReference>
<dbReference type="InterPro" id="IPR000700">
    <property type="entry name" value="PAS-assoc_C"/>
</dbReference>
<feature type="transmembrane region" description="Helical" evidence="6">
    <location>
        <begin position="66"/>
        <end position="88"/>
    </location>
</feature>
<dbReference type="InterPro" id="IPR001610">
    <property type="entry name" value="PAC"/>
</dbReference>
<feature type="transmembrane region" description="Helical" evidence="6">
    <location>
        <begin position="272"/>
        <end position="292"/>
    </location>
</feature>
<dbReference type="NCBIfam" id="TIGR00254">
    <property type="entry name" value="GGDEF"/>
    <property type="match status" value="1"/>
</dbReference>
<feature type="domain" description="PAC" evidence="8">
    <location>
        <begin position="628"/>
        <end position="682"/>
    </location>
</feature>
<dbReference type="InterPro" id="IPR029787">
    <property type="entry name" value="Nucleotide_cyclase"/>
</dbReference>
<feature type="transmembrane region" description="Helical" evidence="6">
    <location>
        <begin position="40"/>
        <end position="59"/>
    </location>
</feature>
<dbReference type="PROSITE" id="PS50113">
    <property type="entry name" value="PAC"/>
    <property type="match status" value="3"/>
</dbReference>
<sequence>MVMKKVSQPVFVVPTHPVLRLASLGLVTFIFTLFSLELTQLGALLAPLWFPTSVMMVAFYRHSRRLWPAIAIVCTLGNVAASLVLFPLHELNLIYSGINAAEAVVGGLLLRKLLPHYNPLQNLHDWIRLAIGSALIPPLVGGLMVYLLVPGDNPLQSFIVWTLSEAIGALALVPLGLLFKPHYLLRHRNPRLLLETLLTLAVTLALSALSMIYMPWPYTCIIVFLMWSAVRLPRMEAFMVFLCTVMLVSLIMSDSTLSQHVSVVYTVTNASWMPFVMILLPANVMTMVMYAFRAESKHIVESEERFRNAMEYSAIGMALVGTEGQWLQVNKSLCQFLGYSPDELRELTFQELTLPEDLDSDLSQRDSLVRGDINTYTMEKRYYTRQGEVVWALLAVSLVRNPDGTPLYFIAQIEDINELKKTELINQRLMERITLANEAGGIGIWEWDLKPNKISWDKRMFELYGVPSHVKPTWQVWESCLLEEDRENATRKVLNSLKSSAPLMLEFRVKLKGKVRHIRSLANRVLNKQGEVERLLGINIDMTEVKELNEALFQEKERLHITLDSIGEAVVCTDSNMNITFMNPVAEKISGWFQQDALNKPLLSVFHISVGDHGPLIGNFHTGDLSRSDIEDDLVLHSRNGGSFDIQYSITPLSTLNGENIGSVLVIQDITDSREMLRQLSYSASHDVLTHLANRASFESHLKRHLLNIDNAQERHALVFIDLDRFKSVNDNAGHAAGDALLREISALMLSLVRKGDILARLGGDEFGLLLPECKEEDAHDIAQRIVDGVNNYHFTWEGREHHIGASVGITFIDRNNTSLTDLLSQADIACYASKNNGRGRVTIYGTHPDAMPRVQNRFSQKE</sequence>
<dbReference type="Pfam" id="PF08447">
    <property type="entry name" value="PAS_3"/>
    <property type="match status" value="2"/>
</dbReference>
<dbReference type="SMART" id="SM00086">
    <property type="entry name" value="PAC"/>
    <property type="match status" value="3"/>
</dbReference>
<comment type="subcellular location">
    <subcellularLocation>
        <location evidence="1">Cell membrane</location>
        <topology evidence="1">Multi-pass membrane protein</topology>
    </subcellularLocation>
</comment>
<feature type="transmembrane region" description="Helical" evidence="6">
    <location>
        <begin position="94"/>
        <end position="114"/>
    </location>
</feature>
<dbReference type="Gene3D" id="3.30.70.270">
    <property type="match status" value="1"/>
</dbReference>
<proteinExistence type="predicted"/>
<feature type="domain" description="PAC" evidence="8">
    <location>
        <begin position="376"/>
        <end position="428"/>
    </location>
</feature>
<feature type="transmembrane region" description="Helical" evidence="6">
    <location>
        <begin position="155"/>
        <end position="179"/>
    </location>
</feature>
<accession>A0ABN8T8I5</accession>
<dbReference type="Gene3D" id="2.10.70.100">
    <property type="match status" value="1"/>
</dbReference>
<dbReference type="PANTHER" id="PTHR44757:SF4">
    <property type="entry name" value="DIGUANYLATE CYCLASE DGCE-RELATED"/>
    <property type="match status" value="1"/>
</dbReference>
<dbReference type="Pfam" id="PF00989">
    <property type="entry name" value="PAS"/>
    <property type="match status" value="1"/>
</dbReference>
<evidence type="ECO:0000256" key="4">
    <source>
        <dbReference type="ARBA" id="ARBA00022989"/>
    </source>
</evidence>
<dbReference type="CDD" id="cd00130">
    <property type="entry name" value="PAS"/>
    <property type="match status" value="3"/>
</dbReference>
<keyword evidence="2" id="KW-1003">Cell membrane</keyword>
<name>A0ABN8T8I5_9ENTR</name>
<dbReference type="SMART" id="SM00091">
    <property type="entry name" value="PAS"/>
    <property type="match status" value="3"/>
</dbReference>
<evidence type="ECO:0000259" key="9">
    <source>
        <dbReference type="PROSITE" id="PS50887"/>
    </source>
</evidence>
<dbReference type="Pfam" id="PF05231">
    <property type="entry name" value="MASE1"/>
    <property type="match status" value="1"/>
</dbReference>
<feature type="domain" description="GGDEF" evidence="9">
    <location>
        <begin position="714"/>
        <end position="847"/>
    </location>
</feature>
<dbReference type="PANTHER" id="PTHR44757">
    <property type="entry name" value="DIGUANYLATE CYCLASE DGCP"/>
    <property type="match status" value="1"/>
</dbReference>
<feature type="domain" description="PAC" evidence="8">
    <location>
        <begin position="499"/>
        <end position="554"/>
    </location>
</feature>
<feature type="transmembrane region" description="Helical" evidence="6">
    <location>
        <begin position="237"/>
        <end position="252"/>
    </location>
</feature>
<dbReference type="InterPro" id="IPR013655">
    <property type="entry name" value="PAS_fold_3"/>
</dbReference>
<dbReference type="EMBL" id="CALSBS010000005">
    <property type="protein sequence ID" value="CAH6636773.1"/>
    <property type="molecule type" value="Genomic_DNA"/>
</dbReference>
<keyword evidence="11" id="KW-1185">Reference proteome</keyword>
<dbReference type="SUPFAM" id="SSF55785">
    <property type="entry name" value="PYP-like sensor domain (PAS domain)"/>
    <property type="match status" value="3"/>
</dbReference>
<feature type="domain" description="PAS" evidence="7">
    <location>
        <begin position="302"/>
        <end position="372"/>
    </location>
</feature>
<feature type="transmembrane region" description="Helical" evidence="6">
    <location>
        <begin position="191"/>
        <end position="209"/>
    </location>
</feature>
<feature type="domain" description="PAS" evidence="7">
    <location>
        <begin position="555"/>
        <end position="607"/>
    </location>
</feature>
<keyword evidence="4 6" id="KW-1133">Transmembrane helix</keyword>
<keyword evidence="5 6" id="KW-0472">Membrane</keyword>
<dbReference type="InterPro" id="IPR052155">
    <property type="entry name" value="Biofilm_reg_signaling"/>
</dbReference>
<reference evidence="10" key="1">
    <citation type="submission" date="2022-05" db="EMBL/GenBank/DDBJ databases">
        <authorList>
            <person name="Blom J."/>
        </authorList>
    </citation>
    <scope>NUCLEOTIDE SEQUENCE</scope>
    <source>
        <strain evidence="10">Type strain: CPO20170097</strain>
    </source>
</reference>
<evidence type="ECO:0000256" key="3">
    <source>
        <dbReference type="ARBA" id="ARBA00022692"/>
    </source>
</evidence>
<dbReference type="SUPFAM" id="SSF55073">
    <property type="entry name" value="Nucleotide cyclase"/>
    <property type="match status" value="1"/>
</dbReference>
<dbReference type="PROSITE" id="PS50887">
    <property type="entry name" value="GGDEF"/>
    <property type="match status" value="1"/>
</dbReference>
<dbReference type="InterPro" id="IPR000160">
    <property type="entry name" value="GGDEF_dom"/>
</dbReference>
<organism evidence="10 11">
    <name type="scientific">Pseudocitrobacter vendiensis</name>
    <dbReference type="NCBI Taxonomy" id="2488306"/>
    <lineage>
        <taxon>Bacteria</taxon>
        <taxon>Pseudomonadati</taxon>
        <taxon>Pseudomonadota</taxon>
        <taxon>Gammaproteobacteria</taxon>
        <taxon>Enterobacterales</taxon>
        <taxon>Enterobacteriaceae</taxon>
        <taxon>Pseudocitrobacter</taxon>
    </lineage>
</organism>
<evidence type="ECO:0000313" key="10">
    <source>
        <dbReference type="EMBL" id="CAH6636773.1"/>
    </source>
</evidence>
<dbReference type="SMART" id="SM00267">
    <property type="entry name" value="GGDEF"/>
    <property type="match status" value="1"/>
</dbReference>
<dbReference type="InterPro" id="IPR013767">
    <property type="entry name" value="PAS_fold"/>
</dbReference>
<evidence type="ECO:0000256" key="6">
    <source>
        <dbReference type="SAM" id="Phobius"/>
    </source>
</evidence>
<dbReference type="NCBIfam" id="TIGR00229">
    <property type="entry name" value="sensory_box"/>
    <property type="match status" value="2"/>
</dbReference>
<evidence type="ECO:0000259" key="7">
    <source>
        <dbReference type="PROSITE" id="PS50112"/>
    </source>
</evidence>
<evidence type="ECO:0000256" key="2">
    <source>
        <dbReference type="ARBA" id="ARBA00022475"/>
    </source>
</evidence>
<dbReference type="NCBIfam" id="NF007298">
    <property type="entry name" value="PRK09776.1"/>
    <property type="match status" value="1"/>
</dbReference>
<gene>
    <name evidence="10" type="ORF">FBBNIHIM_08085</name>
</gene>
<keyword evidence="3 6" id="KW-0812">Transmembrane</keyword>
<feature type="transmembrane region" description="Helical" evidence="6">
    <location>
        <begin position="126"/>
        <end position="149"/>
    </location>
</feature>
<evidence type="ECO:0000259" key="8">
    <source>
        <dbReference type="PROSITE" id="PS50113"/>
    </source>
</evidence>
<dbReference type="CDD" id="cd01949">
    <property type="entry name" value="GGDEF"/>
    <property type="match status" value="1"/>
</dbReference>
<dbReference type="InterPro" id="IPR000014">
    <property type="entry name" value="PAS"/>
</dbReference>
<feature type="transmembrane region" description="Helical" evidence="6">
    <location>
        <begin position="12"/>
        <end position="34"/>
    </location>
</feature>
<evidence type="ECO:0000256" key="5">
    <source>
        <dbReference type="ARBA" id="ARBA00023136"/>
    </source>
</evidence>
<comment type="caution">
    <text evidence="10">The sequence shown here is derived from an EMBL/GenBank/DDBJ whole genome shotgun (WGS) entry which is preliminary data.</text>
</comment>
<dbReference type="InterPro" id="IPR035965">
    <property type="entry name" value="PAS-like_dom_sf"/>
</dbReference>